<reference evidence="1" key="2">
    <citation type="submission" date="2022-01" db="EMBL/GenBank/DDBJ databases">
        <authorList>
            <person name="Yamashiro T."/>
            <person name="Shiraishi A."/>
            <person name="Satake H."/>
            <person name="Nakayama K."/>
        </authorList>
    </citation>
    <scope>NUCLEOTIDE SEQUENCE</scope>
</reference>
<proteinExistence type="predicted"/>
<accession>A0ABQ4X4S3</accession>
<evidence type="ECO:0000313" key="2">
    <source>
        <dbReference type="Proteomes" id="UP001151760"/>
    </source>
</evidence>
<feature type="non-terminal residue" evidence="1">
    <location>
        <position position="147"/>
    </location>
</feature>
<dbReference type="EMBL" id="BQNB010009195">
    <property type="protein sequence ID" value="GJS60048.1"/>
    <property type="molecule type" value="Genomic_DNA"/>
</dbReference>
<organism evidence="1 2">
    <name type="scientific">Tanacetum coccineum</name>
    <dbReference type="NCBI Taxonomy" id="301880"/>
    <lineage>
        <taxon>Eukaryota</taxon>
        <taxon>Viridiplantae</taxon>
        <taxon>Streptophyta</taxon>
        <taxon>Embryophyta</taxon>
        <taxon>Tracheophyta</taxon>
        <taxon>Spermatophyta</taxon>
        <taxon>Magnoliopsida</taxon>
        <taxon>eudicotyledons</taxon>
        <taxon>Gunneridae</taxon>
        <taxon>Pentapetalae</taxon>
        <taxon>asterids</taxon>
        <taxon>campanulids</taxon>
        <taxon>Asterales</taxon>
        <taxon>Asteraceae</taxon>
        <taxon>Asteroideae</taxon>
        <taxon>Anthemideae</taxon>
        <taxon>Anthemidinae</taxon>
        <taxon>Tanacetum</taxon>
    </lineage>
</organism>
<evidence type="ECO:0000313" key="1">
    <source>
        <dbReference type="EMBL" id="GJS60048.1"/>
    </source>
</evidence>
<comment type="caution">
    <text evidence="1">The sequence shown here is derived from an EMBL/GenBank/DDBJ whole genome shotgun (WGS) entry which is preliminary data.</text>
</comment>
<name>A0ABQ4X4S3_9ASTR</name>
<dbReference type="Proteomes" id="UP001151760">
    <property type="component" value="Unassembled WGS sequence"/>
</dbReference>
<protein>
    <submittedName>
        <fullName evidence="1">Uncharacterized protein</fullName>
    </submittedName>
</protein>
<gene>
    <name evidence="1" type="ORF">Tco_0654832</name>
</gene>
<reference evidence="1" key="1">
    <citation type="journal article" date="2022" name="Int. J. Mol. Sci.">
        <title>Draft Genome of Tanacetum Coccineum: Genomic Comparison of Closely Related Tanacetum-Family Plants.</title>
        <authorList>
            <person name="Yamashiro T."/>
            <person name="Shiraishi A."/>
            <person name="Nakayama K."/>
            <person name="Satake H."/>
        </authorList>
    </citation>
    <scope>NUCLEOTIDE SEQUENCE</scope>
</reference>
<keyword evidence="2" id="KW-1185">Reference proteome</keyword>
<sequence>MKYLQCLRNGIIFHERVGSEGFWIISSNRGGRRMWHSVEKGPYVRPMIPDPDNTTQQIIEPLSKMIEINKKQYIVDVRVMNYLLQAIPNDIYNSVDASKEGESLEFVYERLTMLVNILDHNNVHPIPVSTTPSFSIACNLSGANMLP</sequence>